<accession>A0A182ECQ7</accession>
<evidence type="ECO:0000256" key="4">
    <source>
        <dbReference type="ARBA" id="ARBA00014394"/>
    </source>
</evidence>
<evidence type="ECO:0000256" key="3">
    <source>
        <dbReference type="ARBA" id="ARBA00005293"/>
    </source>
</evidence>
<dbReference type="EMBL" id="UYRW01001669">
    <property type="protein sequence ID" value="VDK79765.1"/>
    <property type="molecule type" value="Genomic_DNA"/>
</dbReference>
<dbReference type="OrthoDB" id="267517at2759"/>
<keyword evidence="7" id="KW-0862">Zinc</keyword>
<keyword evidence="5" id="KW-0479">Metal-binding</keyword>
<evidence type="ECO:0000256" key="7">
    <source>
        <dbReference type="ARBA" id="ARBA00022833"/>
    </source>
</evidence>
<name>A0A182ECQ7_ONCOC</name>
<reference evidence="18" key="1">
    <citation type="submission" date="2016-06" db="UniProtKB">
        <authorList>
            <consortium name="WormBaseParasite"/>
        </authorList>
    </citation>
    <scope>IDENTIFICATION</scope>
</reference>
<dbReference type="Gene3D" id="1.20.58.1480">
    <property type="match status" value="1"/>
</dbReference>
<dbReference type="STRING" id="42157.A0A182ECQ7"/>
<keyword evidence="9" id="KW-0539">Nucleus</keyword>
<sequence>MNNNLQNVDDENDSIHEDDTESESTQSSEDNERERRPFDVTLPPTHQYLRLNGNDDLPHGFKMEDAGKVITVSILEMPIVLLPTQLLPFHTDYPLLVSQLRQAARENEYIALKPRLDSFDTSIATLIQSAFTNQVRSLQENDGGISVQAVGRQRCRILNRRSAINGMPYGDVEVLEERELPAFSHVLMPVSFAHLRPTKKHYIDEIAKWLYGWHVYEKVKRVLSQGPTALSYWVAANLPIDMEMRLRLLDEPCTDRRLKDEYGIINRIDVIVCKNCGTLLCNMSQMISVSTEGNSAHYVNPGGYVHDLFTVSEVISTIARGPPSAECSWFPGYKWTIHECSHCGQHIGWRFTSSDLSPSSFFGLTRRSIRPADSRRPITSTIQRIEQLAII</sequence>
<dbReference type="UniPathway" id="UPA00143"/>
<gene>
    <name evidence="16" type="ORF">NOO_LOCUS5852</name>
</gene>
<evidence type="ECO:0000256" key="2">
    <source>
        <dbReference type="ARBA" id="ARBA00004906"/>
    </source>
</evidence>
<organism evidence="18">
    <name type="scientific">Onchocerca ochengi</name>
    <name type="common">Filarial nematode worm</name>
    <dbReference type="NCBI Taxonomy" id="42157"/>
    <lineage>
        <taxon>Eukaryota</taxon>
        <taxon>Metazoa</taxon>
        <taxon>Ecdysozoa</taxon>
        <taxon>Nematoda</taxon>
        <taxon>Chromadorea</taxon>
        <taxon>Rhabditida</taxon>
        <taxon>Spirurina</taxon>
        <taxon>Spiruromorpha</taxon>
        <taxon>Filarioidea</taxon>
        <taxon>Onchocercidae</taxon>
        <taxon>Onchocerca</taxon>
    </lineage>
</organism>
<comment type="function">
    <text evidence="11">Substrate recognition component of a DCX (DDB1-CUL4-X-box) E3 protein ligase complex that mediates the ubiquitination and subsequent proteasomal degradation of target proteins. Has an essential role in mediating growth by negatively regulating insulin signaling. It also has a role in maintaining presynaptic function in the neuromuscular junction synapses of third-instar larvae.</text>
</comment>
<dbReference type="InterPro" id="IPR003111">
    <property type="entry name" value="Lon_prtase_N"/>
</dbReference>
<keyword evidence="6" id="KW-0833">Ubl conjugation pathway</keyword>
<dbReference type="Proteomes" id="UP000271087">
    <property type="component" value="Unassembled WGS sequence"/>
</dbReference>
<dbReference type="GO" id="GO:0046872">
    <property type="term" value="F:metal ion binding"/>
    <property type="evidence" value="ECO:0007669"/>
    <property type="project" value="UniProtKB-KW"/>
</dbReference>
<dbReference type="FunFam" id="2.170.150.20:FF:000007">
    <property type="entry name" value="Protein cereblon"/>
    <property type="match status" value="1"/>
</dbReference>
<evidence type="ECO:0000313" key="18">
    <source>
        <dbReference type="WBParaSite" id="nOo.2.0.1.t05852-RA"/>
    </source>
</evidence>
<feature type="compositionally biased region" description="Acidic residues" evidence="13">
    <location>
        <begin position="8"/>
        <end position="22"/>
    </location>
</feature>
<keyword evidence="17" id="KW-1185">Reference proteome</keyword>
<dbReference type="InterPro" id="IPR015947">
    <property type="entry name" value="PUA-like_sf"/>
</dbReference>
<dbReference type="CDD" id="cd15777">
    <property type="entry name" value="CRBN_C_like"/>
    <property type="match status" value="1"/>
</dbReference>
<proteinExistence type="inferred from homology"/>
<dbReference type="InterPro" id="IPR004910">
    <property type="entry name" value="Yippee/Mis18/Cereblon"/>
</dbReference>
<evidence type="ECO:0000313" key="17">
    <source>
        <dbReference type="Proteomes" id="UP000271087"/>
    </source>
</evidence>
<comment type="subunit">
    <text evidence="12">Likely a component of a DCX (DDB1-CUL4-X-box) protein ligase complex. May interact with pic/DDB1.</text>
</comment>
<dbReference type="PROSITE" id="PS51788">
    <property type="entry name" value="CULT"/>
    <property type="match status" value="1"/>
</dbReference>
<evidence type="ECO:0000256" key="10">
    <source>
        <dbReference type="ARBA" id="ARBA00030079"/>
    </source>
</evidence>
<feature type="region of interest" description="Disordered" evidence="13">
    <location>
        <begin position="1"/>
        <end position="41"/>
    </location>
</feature>
<evidence type="ECO:0000313" key="16">
    <source>
        <dbReference type="EMBL" id="VDK79765.1"/>
    </source>
</evidence>
<dbReference type="Gene3D" id="2.30.130.40">
    <property type="entry name" value="LON domain-like"/>
    <property type="match status" value="1"/>
</dbReference>
<evidence type="ECO:0000256" key="8">
    <source>
        <dbReference type="ARBA" id="ARBA00022843"/>
    </source>
</evidence>
<feature type="domain" description="CULT" evidence="15">
    <location>
        <begin position="268"/>
        <end position="373"/>
    </location>
</feature>
<reference evidence="16 17" key="2">
    <citation type="submission" date="2018-08" db="EMBL/GenBank/DDBJ databases">
        <authorList>
            <person name="Laetsch R D."/>
            <person name="Stevens L."/>
            <person name="Kumar S."/>
            <person name="Blaxter L. M."/>
        </authorList>
    </citation>
    <scope>NUCLEOTIDE SEQUENCE [LARGE SCALE GENOMIC DNA]</scope>
</reference>
<evidence type="ECO:0000256" key="11">
    <source>
        <dbReference type="ARBA" id="ARBA00046075"/>
    </source>
</evidence>
<dbReference type="InterPro" id="IPR034750">
    <property type="entry name" value="CULT"/>
</dbReference>
<comment type="similarity">
    <text evidence="3">Belongs to the CRBN family.</text>
</comment>
<dbReference type="Pfam" id="PF02190">
    <property type="entry name" value="LON_substr_bdg"/>
    <property type="match status" value="1"/>
</dbReference>
<dbReference type="PROSITE" id="PS51787">
    <property type="entry name" value="LON_N"/>
    <property type="match status" value="1"/>
</dbReference>
<keyword evidence="8" id="KW-0832">Ubl conjugation</keyword>
<evidence type="ECO:0000256" key="1">
    <source>
        <dbReference type="ARBA" id="ARBA00004123"/>
    </source>
</evidence>
<evidence type="ECO:0000256" key="13">
    <source>
        <dbReference type="SAM" id="MobiDB-lite"/>
    </source>
</evidence>
<evidence type="ECO:0000256" key="12">
    <source>
        <dbReference type="ARBA" id="ARBA00046796"/>
    </source>
</evidence>
<comment type="subcellular location">
    <subcellularLocation>
        <location evidence="1">Nucleus</location>
    </subcellularLocation>
</comment>
<evidence type="ECO:0000256" key="9">
    <source>
        <dbReference type="ARBA" id="ARBA00023242"/>
    </source>
</evidence>
<dbReference type="WBParaSite" id="nOo.2.0.1.t05852-RA">
    <property type="protein sequence ID" value="nOo.2.0.1.t05852-RA"/>
    <property type="gene ID" value="nOo.2.0.1.g05852"/>
</dbReference>
<evidence type="ECO:0000256" key="6">
    <source>
        <dbReference type="ARBA" id="ARBA00022786"/>
    </source>
</evidence>
<evidence type="ECO:0000259" key="15">
    <source>
        <dbReference type="PROSITE" id="PS51788"/>
    </source>
</evidence>
<protein>
    <recommendedName>
        <fullName evidence="4">Protein cereblon</fullName>
    </recommendedName>
    <alternativeName>
        <fullName evidence="10">Protein ohgata</fullName>
    </alternativeName>
</protein>
<dbReference type="SUPFAM" id="SSF88697">
    <property type="entry name" value="PUA domain-like"/>
    <property type="match status" value="1"/>
</dbReference>
<dbReference type="AlphaFoldDB" id="A0A182ECQ7"/>
<dbReference type="Gene3D" id="2.170.150.20">
    <property type="entry name" value="Peptide methionine sulfoxide reductase"/>
    <property type="match status" value="1"/>
</dbReference>
<feature type="domain" description="Lon N-terminal" evidence="14">
    <location>
        <begin position="69"/>
        <end position="269"/>
    </location>
</feature>
<evidence type="ECO:0000259" key="14">
    <source>
        <dbReference type="PROSITE" id="PS51787"/>
    </source>
</evidence>
<comment type="pathway">
    <text evidence="2">Protein modification; protein ubiquitination.</text>
</comment>
<dbReference type="Pfam" id="PF03226">
    <property type="entry name" value="Yippee-Mis18"/>
    <property type="match status" value="1"/>
</dbReference>
<evidence type="ECO:0000256" key="5">
    <source>
        <dbReference type="ARBA" id="ARBA00022723"/>
    </source>
</evidence>
<dbReference type="GO" id="GO:0016567">
    <property type="term" value="P:protein ubiquitination"/>
    <property type="evidence" value="ECO:0007669"/>
    <property type="project" value="UniProtKB-UniPathway"/>
</dbReference>
<dbReference type="SMART" id="SM00464">
    <property type="entry name" value="LON"/>
    <property type="match status" value="1"/>
</dbReference>
<dbReference type="GO" id="GO:0005634">
    <property type="term" value="C:nucleus"/>
    <property type="evidence" value="ECO:0007669"/>
    <property type="project" value="UniProtKB-SubCell"/>
</dbReference>
<dbReference type="InterPro" id="IPR046336">
    <property type="entry name" value="Lon_prtase_N_sf"/>
</dbReference>